<dbReference type="SUPFAM" id="SSF51905">
    <property type="entry name" value="FAD/NAD(P)-binding domain"/>
    <property type="match status" value="1"/>
</dbReference>
<evidence type="ECO:0000256" key="4">
    <source>
        <dbReference type="ARBA" id="ARBA00023002"/>
    </source>
</evidence>
<evidence type="ECO:0000256" key="2">
    <source>
        <dbReference type="ARBA" id="ARBA00022630"/>
    </source>
</evidence>
<dbReference type="InterPro" id="IPR036188">
    <property type="entry name" value="FAD/NAD-bd_sf"/>
</dbReference>
<dbReference type="PRINTS" id="PR00368">
    <property type="entry name" value="FADPNR"/>
</dbReference>
<evidence type="ECO:0000313" key="6">
    <source>
        <dbReference type="Proteomes" id="UP001183388"/>
    </source>
</evidence>
<dbReference type="Proteomes" id="UP001183388">
    <property type="component" value="Unassembled WGS sequence"/>
</dbReference>
<evidence type="ECO:0000313" key="5">
    <source>
        <dbReference type="EMBL" id="MDT0306489.1"/>
    </source>
</evidence>
<dbReference type="PANTHER" id="PTHR42877">
    <property type="entry name" value="L-ORNITHINE N(5)-MONOOXYGENASE-RELATED"/>
    <property type="match status" value="1"/>
</dbReference>
<dbReference type="EMBL" id="JAVREN010000006">
    <property type="protein sequence ID" value="MDT0306489.1"/>
    <property type="molecule type" value="Genomic_DNA"/>
</dbReference>
<organism evidence="5 6">
    <name type="scientific">Streptomyces boetiae</name>
    <dbReference type="NCBI Taxonomy" id="3075541"/>
    <lineage>
        <taxon>Bacteria</taxon>
        <taxon>Bacillati</taxon>
        <taxon>Actinomycetota</taxon>
        <taxon>Actinomycetes</taxon>
        <taxon>Kitasatosporales</taxon>
        <taxon>Streptomycetaceae</taxon>
        <taxon>Streptomyces</taxon>
    </lineage>
</organism>
<dbReference type="InterPro" id="IPR020946">
    <property type="entry name" value="Flavin_mOase-like"/>
</dbReference>
<keyword evidence="3" id="KW-0274">FAD</keyword>
<accession>A0ABU2L4K6</accession>
<comment type="caution">
    <text evidence="5">The sequence shown here is derived from an EMBL/GenBank/DDBJ whole genome shotgun (WGS) entry which is preliminary data.</text>
</comment>
<proteinExistence type="inferred from homology"/>
<keyword evidence="6" id="KW-1185">Reference proteome</keyword>
<reference evidence="6" key="1">
    <citation type="submission" date="2023-07" db="EMBL/GenBank/DDBJ databases">
        <title>30 novel species of actinomycetes from the DSMZ collection.</title>
        <authorList>
            <person name="Nouioui I."/>
        </authorList>
    </citation>
    <scope>NUCLEOTIDE SEQUENCE [LARGE SCALE GENOMIC DNA]</scope>
    <source>
        <strain evidence="6">DSM 44917</strain>
    </source>
</reference>
<name>A0ABU2L4K6_9ACTN</name>
<sequence length="637" mass="70193">MFNPSPLPVASRAELVAALEHADAPSLALTLAHLTGDPSVLPALGGGGSWLTTPQGGIPPRERARLRSLAAEVLAPGGAAERAGDALPEPGLLRALTRWALGEDTTALLPMIAEDLAGARTDPKRPRWRRQPGSRLSVAIVGAGMSGLLAAHRLAQAEVPFEIYEMGEDVGGTWQHNDYPGCRTDVPSQLYHYSFAARTDWPDHFCEREVVQGYFRDFAKEFRLVEHIRFRTEVTEAAWDEEEALWRLRMRTPEGEREARAAVLVCATGQLCRPSFPAIPGRDSFAGLSLHSARWEPGTDLTGRRVALIGTGASAAQIVPAIAGRTARLSVFQRTAPWLRPTPHYRAPVPEAERWLLEHVPFYREWQRFWLFAPGIGERGVLDGWIVDPGHPPTERAVSARNEALRAALLASMTAQVADDPELLARVVPDYPVGAKRVLRDDGSWLRTLRRPDVRLVTERISGIAPDAVLTADGERHEVDAIVWATGFRASEFMAPMRITGRGGTELSESWNGDARAYLGLTVPGFPNFFLLYGPNTNLAGQGGSIFYFSECGTTYLLDALRVLQESGARSAEVRGGIHDHYNAWVDQGNALRPWGFSGTTSWLRNAHGRSAQNWPYSAAEYWRLTRGFNPEEYLIR</sequence>
<dbReference type="EC" id="1.14.13.-" evidence="5"/>
<dbReference type="Pfam" id="PF00743">
    <property type="entry name" value="FMO-like"/>
    <property type="match status" value="1"/>
</dbReference>
<keyword evidence="4 5" id="KW-0560">Oxidoreductase</keyword>
<dbReference type="InterPro" id="IPR051209">
    <property type="entry name" value="FAD-bind_Monooxygenase_sf"/>
</dbReference>
<dbReference type="PANTHER" id="PTHR42877:SF4">
    <property type="entry name" value="FAD_NAD(P)-BINDING DOMAIN-CONTAINING PROTEIN-RELATED"/>
    <property type="match status" value="1"/>
</dbReference>
<evidence type="ECO:0000256" key="1">
    <source>
        <dbReference type="ARBA" id="ARBA00010139"/>
    </source>
</evidence>
<dbReference type="Gene3D" id="3.50.50.60">
    <property type="entry name" value="FAD/NAD(P)-binding domain"/>
    <property type="match status" value="2"/>
</dbReference>
<keyword evidence="2" id="KW-0285">Flavoprotein</keyword>
<evidence type="ECO:0000256" key="3">
    <source>
        <dbReference type="ARBA" id="ARBA00022827"/>
    </source>
</evidence>
<dbReference type="RefSeq" id="WP_311629418.1">
    <property type="nucleotide sequence ID" value="NZ_JAVREN010000006.1"/>
</dbReference>
<protein>
    <submittedName>
        <fullName evidence="5">NAD(P)/FAD-dependent oxidoreductase</fullName>
        <ecNumber evidence="5">1.14.13.-</ecNumber>
    </submittedName>
</protein>
<gene>
    <name evidence="5" type="ORF">RM780_05885</name>
</gene>
<dbReference type="GO" id="GO:0016491">
    <property type="term" value="F:oxidoreductase activity"/>
    <property type="evidence" value="ECO:0007669"/>
    <property type="project" value="UniProtKB-KW"/>
</dbReference>
<comment type="similarity">
    <text evidence="1">Belongs to the FAD-binding monooxygenase family.</text>
</comment>